<dbReference type="InterPro" id="IPR015422">
    <property type="entry name" value="PyrdxlP-dep_Trfase_small"/>
</dbReference>
<organism evidence="8 9">
    <name type="scientific">Weissella jogaejeotgali</name>
    <dbReference type="NCBI Taxonomy" id="1631871"/>
    <lineage>
        <taxon>Bacteria</taxon>
        <taxon>Bacillati</taxon>
        <taxon>Bacillota</taxon>
        <taxon>Bacilli</taxon>
        <taxon>Lactobacillales</taxon>
        <taxon>Lactobacillaceae</taxon>
        <taxon>Weissella</taxon>
    </lineage>
</organism>
<dbReference type="InterPro" id="IPR000192">
    <property type="entry name" value="Aminotrans_V_dom"/>
</dbReference>
<dbReference type="RefSeq" id="WP_075270440.1">
    <property type="nucleotide sequence ID" value="NZ_CP014332.1"/>
</dbReference>
<dbReference type="Proteomes" id="UP000185473">
    <property type="component" value="Chromosome"/>
</dbReference>
<proteinExistence type="inferred from homology"/>
<dbReference type="GO" id="GO:0031071">
    <property type="term" value="F:cysteine desulfurase activity"/>
    <property type="evidence" value="ECO:0007669"/>
    <property type="project" value="UniProtKB-EC"/>
</dbReference>
<comment type="similarity">
    <text evidence="2">Belongs to the class-V pyridoxal-phosphate-dependent aminotransferase family. Csd subfamily.</text>
</comment>
<dbReference type="NCBIfam" id="TIGR01979">
    <property type="entry name" value="sufS"/>
    <property type="match status" value="1"/>
</dbReference>
<dbReference type="EMBL" id="CP014332">
    <property type="protein sequence ID" value="APS42709.1"/>
    <property type="molecule type" value="Genomic_DNA"/>
</dbReference>
<dbReference type="PANTHER" id="PTHR43586">
    <property type="entry name" value="CYSTEINE DESULFURASE"/>
    <property type="match status" value="1"/>
</dbReference>
<dbReference type="InterPro" id="IPR016454">
    <property type="entry name" value="Cysteine_dSase"/>
</dbReference>
<evidence type="ECO:0000313" key="8">
    <source>
        <dbReference type="EMBL" id="APS42709.1"/>
    </source>
</evidence>
<dbReference type="GO" id="GO:0006534">
    <property type="term" value="P:cysteine metabolic process"/>
    <property type="evidence" value="ECO:0007669"/>
    <property type="project" value="InterPro"/>
</dbReference>
<dbReference type="InterPro" id="IPR010970">
    <property type="entry name" value="Cys_dSase_SufS"/>
</dbReference>
<comment type="catalytic activity">
    <reaction evidence="6">
        <text>(sulfur carrier)-H + L-cysteine = (sulfur carrier)-SH + L-alanine</text>
        <dbReference type="Rhea" id="RHEA:43892"/>
        <dbReference type="Rhea" id="RHEA-COMP:14737"/>
        <dbReference type="Rhea" id="RHEA-COMP:14739"/>
        <dbReference type="ChEBI" id="CHEBI:29917"/>
        <dbReference type="ChEBI" id="CHEBI:35235"/>
        <dbReference type="ChEBI" id="CHEBI:57972"/>
        <dbReference type="ChEBI" id="CHEBI:64428"/>
        <dbReference type="EC" id="2.8.1.7"/>
    </reaction>
</comment>
<feature type="domain" description="Aminotransferase class V" evidence="7">
    <location>
        <begin position="9"/>
        <end position="379"/>
    </location>
</feature>
<dbReference type="InterPro" id="IPR015424">
    <property type="entry name" value="PyrdxlP-dep_Trfase"/>
</dbReference>
<dbReference type="OrthoDB" id="9804366at2"/>
<dbReference type="KEGG" id="wjo:FOL01_1850"/>
<dbReference type="STRING" id="1631871.FOL01_1850"/>
<evidence type="ECO:0000259" key="7">
    <source>
        <dbReference type="Pfam" id="PF00266"/>
    </source>
</evidence>
<reference evidence="8 9" key="1">
    <citation type="submission" date="2016-02" db="EMBL/GenBank/DDBJ databases">
        <title>Complete Genome Sequence of Weissella jogaejeotgali FOL01.</title>
        <authorList>
            <person name="Lee J.-H."/>
            <person name="Ku H.-J."/>
        </authorList>
    </citation>
    <scope>NUCLEOTIDE SEQUENCE [LARGE SCALE GENOMIC DNA]</scope>
    <source>
        <strain evidence="8 9">FOL01</strain>
    </source>
</reference>
<dbReference type="PIRSF" id="PIRSF005572">
    <property type="entry name" value="NifS"/>
    <property type="match status" value="1"/>
</dbReference>
<evidence type="ECO:0000256" key="4">
    <source>
        <dbReference type="ARBA" id="ARBA00022679"/>
    </source>
</evidence>
<evidence type="ECO:0000256" key="5">
    <source>
        <dbReference type="ARBA" id="ARBA00022898"/>
    </source>
</evidence>
<keyword evidence="9" id="KW-1185">Reference proteome</keyword>
<gene>
    <name evidence="8" type="ORF">FOL01_1850</name>
</gene>
<dbReference type="InterPro" id="IPR015421">
    <property type="entry name" value="PyrdxlP-dep_Trfase_major"/>
</dbReference>
<protein>
    <recommendedName>
        <fullName evidence="3">cysteine desulfurase</fullName>
        <ecNumber evidence="3">2.8.1.7</ecNumber>
    </recommendedName>
</protein>
<name>A0A1L6RDS1_9LACO</name>
<dbReference type="Pfam" id="PF00266">
    <property type="entry name" value="Aminotran_5"/>
    <property type="match status" value="1"/>
</dbReference>
<dbReference type="CDD" id="cd06453">
    <property type="entry name" value="SufS_like"/>
    <property type="match status" value="1"/>
</dbReference>
<evidence type="ECO:0000313" key="9">
    <source>
        <dbReference type="Proteomes" id="UP000185473"/>
    </source>
</evidence>
<evidence type="ECO:0000256" key="2">
    <source>
        <dbReference type="ARBA" id="ARBA00010447"/>
    </source>
</evidence>
<sequence>MTKYDQLAYLDNAATTPMPDSVLQVIDNYYQTQKVNVHRGMYRLANEVTQQYEHVRQQVAQFIHAPNASDVVFTSGATDALNLVAFGYGTTHLHADDEIIISVMEHHANLVPWQQVAAMTGSKLRVVDITPDGQIDMVALQKLLNKHTKIVSLTLVSNVLGTYTDMRPIAEAAHKVGAVLMVDAAQAVAQMAIDVQAMGADFLAFSGHKMFGPTGIGVLYGRTDLLADMTPTRFGGEMIDQVTQQTATFQPAPLKFEAGTPNIAGVLGLGAAIDYILQIGYPKISQIDHELVDYLMKGLSQIPAVTIYGSPLATDHRAVVSFNVGKVHAHDVATILDAAGVAVRAGHHCAEPLMTFLGTESVVRVSVSFENKLSEIDQLLTGIQQVKELLHE</sequence>
<dbReference type="AlphaFoldDB" id="A0A1L6RDS1"/>
<evidence type="ECO:0000256" key="1">
    <source>
        <dbReference type="ARBA" id="ARBA00001933"/>
    </source>
</evidence>
<accession>A0A1L6RDS1</accession>
<evidence type="ECO:0000256" key="3">
    <source>
        <dbReference type="ARBA" id="ARBA00012239"/>
    </source>
</evidence>
<evidence type="ECO:0000256" key="6">
    <source>
        <dbReference type="ARBA" id="ARBA00050776"/>
    </source>
</evidence>
<dbReference type="Gene3D" id="3.40.640.10">
    <property type="entry name" value="Type I PLP-dependent aspartate aminotransferase-like (Major domain)"/>
    <property type="match status" value="1"/>
</dbReference>
<dbReference type="SUPFAM" id="SSF53383">
    <property type="entry name" value="PLP-dependent transferases"/>
    <property type="match status" value="1"/>
</dbReference>
<keyword evidence="5" id="KW-0663">Pyridoxal phosphate</keyword>
<comment type="cofactor">
    <cofactor evidence="1">
        <name>pyridoxal 5'-phosphate</name>
        <dbReference type="ChEBI" id="CHEBI:597326"/>
    </cofactor>
</comment>
<dbReference type="PANTHER" id="PTHR43586:SF8">
    <property type="entry name" value="CYSTEINE DESULFURASE 1, CHLOROPLASTIC"/>
    <property type="match status" value="1"/>
</dbReference>
<dbReference type="Gene3D" id="3.90.1150.10">
    <property type="entry name" value="Aspartate Aminotransferase, domain 1"/>
    <property type="match status" value="1"/>
</dbReference>
<dbReference type="EC" id="2.8.1.7" evidence="3"/>
<keyword evidence="4" id="KW-0808">Transferase</keyword>
<dbReference type="GO" id="GO:0030170">
    <property type="term" value="F:pyridoxal phosphate binding"/>
    <property type="evidence" value="ECO:0007669"/>
    <property type="project" value="InterPro"/>
</dbReference>